<accession>A0ACD3AG07</accession>
<evidence type="ECO:0000313" key="2">
    <source>
        <dbReference type="Proteomes" id="UP000308600"/>
    </source>
</evidence>
<evidence type="ECO:0000313" key="1">
    <source>
        <dbReference type="EMBL" id="TFK64370.1"/>
    </source>
</evidence>
<proteinExistence type="predicted"/>
<organism evidence="1 2">
    <name type="scientific">Pluteus cervinus</name>
    <dbReference type="NCBI Taxonomy" id="181527"/>
    <lineage>
        <taxon>Eukaryota</taxon>
        <taxon>Fungi</taxon>
        <taxon>Dikarya</taxon>
        <taxon>Basidiomycota</taxon>
        <taxon>Agaricomycotina</taxon>
        <taxon>Agaricomycetes</taxon>
        <taxon>Agaricomycetidae</taxon>
        <taxon>Agaricales</taxon>
        <taxon>Pluteineae</taxon>
        <taxon>Pluteaceae</taxon>
        <taxon>Pluteus</taxon>
    </lineage>
</organism>
<name>A0ACD3AG07_9AGAR</name>
<dbReference type="Proteomes" id="UP000308600">
    <property type="component" value="Unassembled WGS sequence"/>
</dbReference>
<protein>
    <submittedName>
        <fullName evidence="1">Uncharacterized protein</fullName>
    </submittedName>
</protein>
<reference evidence="1 2" key="1">
    <citation type="journal article" date="2019" name="Nat. Ecol. Evol.">
        <title>Megaphylogeny resolves global patterns of mushroom evolution.</title>
        <authorList>
            <person name="Varga T."/>
            <person name="Krizsan K."/>
            <person name="Foldi C."/>
            <person name="Dima B."/>
            <person name="Sanchez-Garcia M."/>
            <person name="Sanchez-Ramirez S."/>
            <person name="Szollosi G.J."/>
            <person name="Szarkandi J.G."/>
            <person name="Papp V."/>
            <person name="Albert L."/>
            <person name="Andreopoulos W."/>
            <person name="Angelini C."/>
            <person name="Antonin V."/>
            <person name="Barry K.W."/>
            <person name="Bougher N.L."/>
            <person name="Buchanan P."/>
            <person name="Buyck B."/>
            <person name="Bense V."/>
            <person name="Catcheside P."/>
            <person name="Chovatia M."/>
            <person name="Cooper J."/>
            <person name="Damon W."/>
            <person name="Desjardin D."/>
            <person name="Finy P."/>
            <person name="Geml J."/>
            <person name="Haridas S."/>
            <person name="Hughes K."/>
            <person name="Justo A."/>
            <person name="Karasinski D."/>
            <person name="Kautmanova I."/>
            <person name="Kiss B."/>
            <person name="Kocsube S."/>
            <person name="Kotiranta H."/>
            <person name="LaButti K.M."/>
            <person name="Lechner B.E."/>
            <person name="Liimatainen K."/>
            <person name="Lipzen A."/>
            <person name="Lukacs Z."/>
            <person name="Mihaltcheva S."/>
            <person name="Morgado L.N."/>
            <person name="Niskanen T."/>
            <person name="Noordeloos M.E."/>
            <person name="Ohm R.A."/>
            <person name="Ortiz-Santana B."/>
            <person name="Ovrebo C."/>
            <person name="Racz N."/>
            <person name="Riley R."/>
            <person name="Savchenko A."/>
            <person name="Shiryaev A."/>
            <person name="Soop K."/>
            <person name="Spirin V."/>
            <person name="Szebenyi C."/>
            <person name="Tomsovsky M."/>
            <person name="Tulloss R.E."/>
            <person name="Uehling J."/>
            <person name="Grigoriev I.V."/>
            <person name="Vagvolgyi C."/>
            <person name="Papp T."/>
            <person name="Martin F.M."/>
            <person name="Miettinen O."/>
            <person name="Hibbett D.S."/>
            <person name="Nagy L.G."/>
        </authorList>
    </citation>
    <scope>NUCLEOTIDE SEQUENCE [LARGE SCALE GENOMIC DNA]</scope>
    <source>
        <strain evidence="1 2">NL-1719</strain>
    </source>
</reference>
<keyword evidence="2" id="KW-1185">Reference proteome</keyword>
<gene>
    <name evidence="1" type="ORF">BDN72DRAFT_861418</name>
</gene>
<dbReference type="EMBL" id="ML208477">
    <property type="protein sequence ID" value="TFK64370.1"/>
    <property type="molecule type" value="Genomic_DNA"/>
</dbReference>
<sequence>MASESQKNSSTWKNQNKGDKPKDKAILKESEGLVTDFLENRRYYDSALRKDDAWMLSILNEFVDKRESCRPNQVSAGSGDAVLKATAMVVESGKVKSWGWSTRANWEGNGLNSNECAIAGSDYAPPAVAVVLVEYEKAEKSGWHAVRMLGRST</sequence>